<organism evidence="3 4">
    <name type="scientific">Pseudonocardia tropica</name>
    <dbReference type="NCBI Taxonomy" id="681289"/>
    <lineage>
        <taxon>Bacteria</taxon>
        <taxon>Bacillati</taxon>
        <taxon>Actinomycetota</taxon>
        <taxon>Actinomycetes</taxon>
        <taxon>Pseudonocardiales</taxon>
        <taxon>Pseudonocardiaceae</taxon>
        <taxon>Pseudonocardia</taxon>
    </lineage>
</organism>
<gene>
    <name evidence="3" type="ORF">WHI96_15115</name>
</gene>
<feature type="region of interest" description="Disordered" evidence="1">
    <location>
        <begin position="288"/>
        <end position="349"/>
    </location>
</feature>
<dbReference type="EMBL" id="JBEDNP010000008">
    <property type="protein sequence ID" value="MEQ3540155.1"/>
    <property type="molecule type" value="Genomic_DNA"/>
</dbReference>
<feature type="transmembrane region" description="Helical" evidence="2">
    <location>
        <begin position="21"/>
        <end position="41"/>
    </location>
</feature>
<feature type="compositionally biased region" description="Low complexity" evidence="1">
    <location>
        <begin position="386"/>
        <end position="403"/>
    </location>
</feature>
<proteinExistence type="predicted"/>
<reference evidence="3 4" key="1">
    <citation type="submission" date="2024-03" db="EMBL/GenBank/DDBJ databases">
        <title>Draft genome sequence of Pseudonocardia tropica JCM 19149.</title>
        <authorList>
            <person name="Butdee W."/>
            <person name="Duangmal K."/>
        </authorList>
    </citation>
    <scope>NUCLEOTIDE SEQUENCE [LARGE SCALE GENOMIC DNA]</scope>
    <source>
        <strain evidence="3 4">JCM 19149</strain>
    </source>
</reference>
<dbReference type="RefSeq" id="WP_345643585.1">
    <property type="nucleotide sequence ID" value="NZ_BAABLY010000017.1"/>
</dbReference>
<sequence length="431" mass="41011">MSSNEPGAVPAPEQAAPAPTVRIAVLAGAVLALLALVLTFFDVTTGLFPVAMVLAGGVAGALTLLPGTGRILVAGVVLSTTGALTMLLLLAGTGTGSVGGTLGWVVFVVALFAAAALLYAQLLLSGVVSAPAPRAQRPSHVGQPGWGPGQVAPGQQPHWMPPQPYGAGQPGAAAPYGAASGAAPYGADPYASGQYGASPYAAQPGAAPYAPGQPGAGQYGAGQHVAGQHGAGQHGVAQPNAGQYGAGQYGAGQYGAAHGAAQSVAQSGAVQPGADHAGAAVYGAPGAVPAASQPAAGQFPGQSGAHGAHEVPGAQDRTGDDAGRHAVGGRTPQADAAPHTPSGAGGAFSGVSYGDRAAAVTGAPGAEQAPPATTPYTAGAGGTGDDAGVTRPSAIPGSAPAPGEQAERPASPAPGEDEATRTFRPGGDGSA</sequence>
<dbReference type="InterPro" id="IPR035166">
    <property type="entry name" value="DUF5336"/>
</dbReference>
<keyword evidence="2" id="KW-0812">Transmembrane</keyword>
<keyword evidence="2" id="KW-1133">Transmembrane helix</keyword>
<feature type="compositionally biased region" description="Low complexity" evidence="1">
    <location>
        <begin position="369"/>
        <end position="378"/>
    </location>
</feature>
<evidence type="ECO:0000256" key="1">
    <source>
        <dbReference type="SAM" id="MobiDB-lite"/>
    </source>
</evidence>
<feature type="region of interest" description="Disordered" evidence="1">
    <location>
        <begin position="208"/>
        <end position="239"/>
    </location>
</feature>
<dbReference type="Pfam" id="PF17270">
    <property type="entry name" value="DUF5336"/>
    <property type="match status" value="1"/>
</dbReference>
<evidence type="ECO:0000313" key="4">
    <source>
        <dbReference type="Proteomes" id="UP001464923"/>
    </source>
</evidence>
<evidence type="ECO:0000313" key="3">
    <source>
        <dbReference type="EMBL" id="MEQ3540155.1"/>
    </source>
</evidence>
<comment type="caution">
    <text evidence="3">The sequence shown here is derived from an EMBL/GenBank/DDBJ whole genome shotgun (WGS) entry which is preliminary data.</text>
</comment>
<evidence type="ECO:0000256" key="2">
    <source>
        <dbReference type="SAM" id="Phobius"/>
    </source>
</evidence>
<feature type="transmembrane region" description="Helical" evidence="2">
    <location>
        <begin position="104"/>
        <end position="128"/>
    </location>
</feature>
<feature type="region of interest" description="Disordered" evidence="1">
    <location>
        <begin position="134"/>
        <end position="171"/>
    </location>
</feature>
<feature type="transmembrane region" description="Helical" evidence="2">
    <location>
        <begin position="47"/>
        <end position="65"/>
    </location>
</feature>
<keyword evidence="4" id="KW-1185">Reference proteome</keyword>
<name>A0ABV1JW39_9PSEU</name>
<feature type="transmembrane region" description="Helical" evidence="2">
    <location>
        <begin position="72"/>
        <end position="92"/>
    </location>
</feature>
<dbReference type="Proteomes" id="UP001464923">
    <property type="component" value="Unassembled WGS sequence"/>
</dbReference>
<protein>
    <submittedName>
        <fullName evidence="3">DUF5336 domain-containing protein</fullName>
    </submittedName>
</protein>
<keyword evidence="2" id="KW-0472">Membrane</keyword>
<accession>A0ABV1JW39</accession>
<feature type="region of interest" description="Disordered" evidence="1">
    <location>
        <begin position="362"/>
        <end position="431"/>
    </location>
</feature>